<dbReference type="InterPro" id="IPR018711">
    <property type="entry name" value="NAGPA"/>
</dbReference>
<dbReference type="KEGG" id="slau:SLA_6752"/>
<dbReference type="PANTHER" id="PTHR40446:SF2">
    <property type="entry name" value="N-ACETYLGLUCOSAMINE-1-PHOSPHODIESTER ALPHA-N-ACETYLGLUCOSAMINIDASE"/>
    <property type="match status" value="1"/>
</dbReference>
<evidence type="ECO:0000256" key="1">
    <source>
        <dbReference type="SAM" id="MobiDB-lite"/>
    </source>
</evidence>
<sequence>MTYTSAGTRPRTVVAALLVWCAVVWGLAPGAHGAAGSPDAGAWQRPAPGVAYRTFDVAAAHGTVRVHLLTVDLRAPGADVDLLYPGAVAAREPVSRLADTRGAVAGINGDFFNISETQHPGTEATGATVGPAIAAGRALKAAVPRGQRFGPALPPGTGTREVFGVGVDHRARMGRLVLDGAVTDPAGSYPLGGLNQYALPVGSVGVFTSDWGPVSRARAVCGTDLDRAAPCTTAAYEVTVRNGRVVAVADTPGRGPIAEGTEVLVGREAGAGRLRSLAVGDPVRIRHRLVAEGSPVPYRFAVGGYPLLRAGVPLPGLDDTTAAVRSAAGGTDGGHRLLLMALDGAPEWRAGMTVAEVAALMKAEGARDAFSLDGGGSSTLVSRTPGEPSVTVRNHPSGGAERPVPNGIGIFARG</sequence>
<dbReference type="Proteomes" id="UP000217676">
    <property type="component" value="Chromosome"/>
</dbReference>
<evidence type="ECO:0000313" key="3">
    <source>
        <dbReference type="EMBL" id="BAU87618.1"/>
    </source>
</evidence>
<evidence type="ECO:0000313" key="4">
    <source>
        <dbReference type="Proteomes" id="UP000217676"/>
    </source>
</evidence>
<feature type="domain" description="Phosphodiester glycosidase" evidence="2">
    <location>
        <begin position="237"/>
        <end position="411"/>
    </location>
</feature>
<gene>
    <name evidence="3" type="ORF">SLA_6752</name>
</gene>
<feature type="region of interest" description="Disordered" evidence="1">
    <location>
        <begin position="373"/>
        <end position="406"/>
    </location>
</feature>
<accession>A0A169PFJ3</accession>
<name>A0A169PFJ3_STRLU</name>
<keyword evidence="4" id="KW-1185">Reference proteome</keyword>
<organism evidence="3 4">
    <name type="scientific">Streptomyces laurentii</name>
    <dbReference type="NCBI Taxonomy" id="39478"/>
    <lineage>
        <taxon>Bacteria</taxon>
        <taxon>Bacillati</taxon>
        <taxon>Actinomycetota</taxon>
        <taxon>Actinomycetes</taxon>
        <taxon>Kitasatosporales</taxon>
        <taxon>Streptomycetaceae</taxon>
        <taxon>Streptomyces</taxon>
    </lineage>
</organism>
<dbReference type="EMBL" id="AP017424">
    <property type="protein sequence ID" value="BAU87618.1"/>
    <property type="molecule type" value="Genomic_DNA"/>
</dbReference>
<protein>
    <recommendedName>
        <fullName evidence="2">Phosphodiester glycosidase domain-containing protein</fullName>
    </recommendedName>
</protein>
<dbReference type="AlphaFoldDB" id="A0A169PFJ3"/>
<reference evidence="3 4" key="1">
    <citation type="journal article" date="2016" name="Genome Announc.">
        <title>Complete Genome Sequence of Thiostrepton-Producing Streptomyces laurentii ATCC 31255.</title>
        <authorList>
            <person name="Doi K."/>
            <person name="Fujino Y."/>
            <person name="Nagayoshi Y."/>
            <person name="Ohshima T."/>
            <person name="Ogata S."/>
        </authorList>
    </citation>
    <scope>NUCLEOTIDE SEQUENCE [LARGE SCALE GENOMIC DNA]</scope>
    <source>
        <strain evidence="3 4">ATCC 31255</strain>
    </source>
</reference>
<dbReference type="Pfam" id="PF09992">
    <property type="entry name" value="NAGPA"/>
    <property type="match status" value="1"/>
</dbReference>
<evidence type="ECO:0000259" key="2">
    <source>
        <dbReference type="Pfam" id="PF09992"/>
    </source>
</evidence>
<dbReference type="PANTHER" id="PTHR40446">
    <property type="entry name" value="N-ACETYLGLUCOSAMINE-1-PHOSPHODIESTER ALPHA-N-ACETYLGLUCOSAMINIDASE"/>
    <property type="match status" value="1"/>
</dbReference>
<proteinExistence type="predicted"/>